<organism evidence="1 2">
    <name type="scientific">Cytobacillus purgationiresistens</name>
    <dbReference type="NCBI Taxonomy" id="863449"/>
    <lineage>
        <taxon>Bacteria</taxon>
        <taxon>Bacillati</taxon>
        <taxon>Bacillota</taxon>
        <taxon>Bacilli</taxon>
        <taxon>Bacillales</taxon>
        <taxon>Bacillaceae</taxon>
        <taxon>Cytobacillus</taxon>
    </lineage>
</organism>
<evidence type="ECO:0000313" key="2">
    <source>
        <dbReference type="Proteomes" id="UP001238088"/>
    </source>
</evidence>
<name>A0ABU0AJ68_9BACI</name>
<dbReference type="SUPFAM" id="SSF81301">
    <property type="entry name" value="Nucleotidyltransferase"/>
    <property type="match status" value="1"/>
</dbReference>
<dbReference type="Proteomes" id="UP001238088">
    <property type="component" value="Unassembled WGS sequence"/>
</dbReference>
<proteinExistence type="predicted"/>
<dbReference type="InterPro" id="IPR043519">
    <property type="entry name" value="NT_sf"/>
</dbReference>
<keyword evidence="2" id="KW-1185">Reference proteome</keyword>
<dbReference type="InterPro" id="IPR039498">
    <property type="entry name" value="NTP_transf_5"/>
</dbReference>
<sequence>MKGNEMEELAHLNVEGIPKELDLILAIIINDDRLYRDLTLKENIDWHLFLELAMHHRVFPLVYSRLFKQNHGLLPSFVMESLERSYKRNTFHMLHLSAEMEKINEMFLDNGIKSLFLKGPILAKELYGDLSLRTSGDIDLLIHIEDIAKADRLLVSFGYKQDEYIHSLLNDWKWRHHHFTYYHEAFGTKVEVHWRLNPAPSNEPAFHELWQRKQRSTTHQASRLFFLGNEDLFFFLVTHGARHGWSRLRWLADIHQIVEKGLNWTKVELLLRKHKGKKIAGQALILSAVLFQTDVPKDAQMFITRKANQLAAQALFYLRNKVNLHSGKVPRDVAKYHALHLFSLMSYQQKIAYIFMMLHPLYSDLETLPLPRKLHFLYYPLRPFLWTWRKTRNITKYKNMEVK</sequence>
<protein>
    <recommendedName>
        <fullName evidence="3">Renal dipeptidase</fullName>
    </recommendedName>
</protein>
<accession>A0ABU0AJ68</accession>
<dbReference type="Pfam" id="PF14907">
    <property type="entry name" value="NTP_transf_5"/>
    <property type="match status" value="1"/>
</dbReference>
<reference evidence="1 2" key="1">
    <citation type="submission" date="2023-07" db="EMBL/GenBank/DDBJ databases">
        <title>Genomic Encyclopedia of Type Strains, Phase IV (KMG-IV): sequencing the most valuable type-strain genomes for metagenomic binning, comparative biology and taxonomic classification.</title>
        <authorList>
            <person name="Goeker M."/>
        </authorList>
    </citation>
    <scope>NUCLEOTIDE SEQUENCE [LARGE SCALE GENOMIC DNA]</scope>
    <source>
        <strain evidence="1 2">DSM 23494</strain>
    </source>
</reference>
<gene>
    <name evidence="1" type="ORF">J2S17_002805</name>
</gene>
<dbReference type="EMBL" id="JAUSUB010000011">
    <property type="protein sequence ID" value="MDQ0270919.1"/>
    <property type="molecule type" value="Genomic_DNA"/>
</dbReference>
<evidence type="ECO:0008006" key="3">
    <source>
        <dbReference type="Google" id="ProtNLM"/>
    </source>
</evidence>
<evidence type="ECO:0000313" key="1">
    <source>
        <dbReference type="EMBL" id="MDQ0270919.1"/>
    </source>
</evidence>
<comment type="caution">
    <text evidence="1">The sequence shown here is derived from an EMBL/GenBank/DDBJ whole genome shotgun (WGS) entry which is preliminary data.</text>
</comment>